<dbReference type="EMBL" id="JALHAT010000012">
    <property type="protein sequence ID" value="MCJ1960916.1"/>
    <property type="molecule type" value="Genomic_DNA"/>
</dbReference>
<evidence type="ECO:0000313" key="2">
    <source>
        <dbReference type="Proteomes" id="UP001162802"/>
    </source>
</evidence>
<sequence length="238" mass="26478">MPFTRITGSYVTHPLDAPERTADWEDFILTCNPDGSRTAMTLSRFPGNSIVRQVMQTVEADFTPRDGFARLYADGRYAGSVVRQVTDGEVTSVVLGPDGAPIDVSAFPFEAAREVLGYHPTAAEGWKLMKLDRSVPGIQTIELLTTSLTWNGGTMGHGRKVEMPVEYLGEEDMHVPAGTFACHRFLWRTGDIDGDLDIWVTRKDALMVRMNGYAKGHAYVLARYEETVFPDTNEFGDY</sequence>
<proteinExistence type="predicted"/>
<accession>A0ABT0ACJ3</accession>
<organism evidence="1 2">
    <name type="scientific">Novosphingobium mangrovi</name>
    <name type="common">ex Hu et al. 2023</name>
    <dbReference type="NCBI Taxonomy" id="2930094"/>
    <lineage>
        <taxon>Bacteria</taxon>
        <taxon>Pseudomonadati</taxon>
        <taxon>Pseudomonadota</taxon>
        <taxon>Alphaproteobacteria</taxon>
        <taxon>Sphingomonadales</taxon>
        <taxon>Sphingomonadaceae</taxon>
        <taxon>Novosphingobium</taxon>
    </lineage>
</organism>
<protein>
    <submittedName>
        <fullName evidence="1">DUF3108 domain-containing protein</fullName>
    </submittedName>
</protein>
<comment type="caution">
    <text evidence="1">The sequence shown here is derived from an EMBL/GenBank/DDBJ whole genome shotgun (WGS) entry which is preliminary data.</text>
</comment>
<dbReference type="Proteomes" id="UP001162802">
    <property type="component" value="Unassembled WGS sequence"/>
</dbReference>
<dbReference type="RefSeq" id="WP_243799484.1">
    <property type="nucleotide sequence ID" value="NZ_JALHAT010000012.1"/>
</dbReference>
<name>A0ABT0ACJ3_9SPHN</name>
<gene>
    <name evidence="1" type="ORF">MTR65_09515</name>
</gene>
<keyword evidence="2" id="KW-1185">Reference proteome</keyword>
<reference evidence="1" key="1">
    <citation type="submission" date="2022-03" db="EMBL/GenBank/DDBJ databases">
        <title>Identification of a novel bacterium isolated from mangrove sediments.</title>
        <authorList>
            <person name="Pan X."/>
        </authorList>
    </citation>
    <scope>NUCLEOTIDE SEQUENCE</scope>
    <source>
        <strain evidence="1">B2637</strain>
    </source>
</reference>
<evidence type="ECO:0000313" key="1">
    <source>
        <dbReference type="EMBL" id="MCJ1960916.1"/>
    </source>
</evidence>